<protein>
    <submittedName>
        <fullName evidence="1">Uncharacterized protein</fullName>
    </submittedName>
</protein>
<evidence type="ECO:0000313" key="1">
    <source>
        <dbReference type="EMBL" id="KAH6641493.1"/>
    </source>
</evidence>
<keyword evidence="2" id="KW-1185">Reference proteome</keyword>
<reference evidence="1 2" key="1">
    <citation type="journal article" date="2021" name="Nat. Commun.">
        <title>Genetic determinants of endophytism in the Arabidopsis root mycobiome.</title>
        <authorList>
            <person name="Mesny F."/>
            <person name="Miyauchi S."/>
            <person name="Thiergart T."/>
            <person name="Pickel B."/>
            <person name="Atanasova L."/>
            <person name="Karlsson M."/>
            <person name="Huettel B."/>
            <person name="Barry K.W."/>
            <person name="Haridas S."/>
            <person name="Chen C."/>
            <person name="Bauer D."/>
            <person name="Andreopoulos W."/>
            <person name="Pangilinan J."/>
            <person name="LaButti K."/>
            <person name="Riley R."/>
            <person name="Lipzen A."/>
            <person name="Clum A."/>
            <person name="Drula E."/>
            <person name="Henrissat B."/>
            <person name="Kohler A."/>
            <person name="Grigoriev I.V."/>
            <person name="Martin F.M."/>
            <person name="Hacquard S."/>
        </authorList>
    </citation>
    <scope>NUCLEOTIDE SEQUENCE [LARGE SCALE GENOMIC DNA]</scope>
    <source>
        <strain evidence="1 2">MPI-SDFR-AT-0079</strain>
    </source>
</reference>
<comment type="caution">
    <text evidence="1">The sequence shown here is derived from an EMBL/GenBank/DDBJ whole genome shotgun (WGS) entry which is preliminary data.</text>
</comment>
<sequence>MASAELIVAKTALSGALFRPDPRPCSRDDIETMIALVNSTVSECSPLNVQRCKQWALSNLVPSSARIAPFGKYLVALSKSFGSEKDAAVGDSKTGRVPSAKRRRLHVLYILNDILYHAKHRNRDEAFAQKLEPTLPALVASAAAFNNSPKHSRKIQDLIGLWEENRYFSRGFVQQLRAAVEEGPSSNEEEKSRNDGDYSASAVAKAAKTAPWVLPGTHGDPSTLWYDLPAGNWLPVLEPNSTRPMNPSMIKPLVLSQGPADKALVDAVKSLLVDIDKIYTKEVSHDEPPPNVSRLGERVEVDEITGEVIDGDTYYGWSRAFCEKMKRRRRGRGGRTGRSDGERSRTRSSRSYSRSETRSRSHHRGRSEGSSRSPSRPAFKRQRMSASPQSRRRSRSRSRDASDLSSPGRHRSRSYRRSRSRSRRRSPSRSRSRSRGYQPRSANDNREGNYQPRSPSFSPNQSWARPKSPPPHPNLPAAPPRNSFPPPHPPSTDSWGYHPPPPTAPPTQMPFPMPHPLPPQPGFGGMGFPAPPPNYQGPWPPLPPPLPPQPPQNYFAPGANPVPLPPFQGSWAVPPPPPPGPGPLPGNGGGMYQQGQGQGQSQGQGQGRGGGYQGRGGYGRGGWR</sequence>
<name>A0ACB7PKA2_9PEZI</name>
<dbReference type="Proteomes" id="UP000724584">
    <property type="component" value="Unassembled WGS sequence"/>
</dbReference>
<dbReference type="EMBL" id="JAGIZQ010000002">
    <property type="protein sequence ID" value="KAH6641493.1"/>
    <property type="molecule type" value="Genomic_DNA"/>
</dbReference>
<organism evidence="1 2">
    <name type="scientific">Chaetomium tenue</name>
    <dbReference type="NCBI Taxonomy" id="1854479"/>
    <lineage>
        <taxon>Eukaryota</taxon>
        <taxon>Fungi</taxon>
        <taxon>Dikarya</taxon>
        <taxon>Ascomycota</taxon>
        <taxon>Pezizomycotina</taxon>
        <taxon>Sordariomycetes</taxon>
        <taxon>Sordariomycetidae</taxon>
        <taxon>Sordariales</taxon>
        <taxon>Chaetomiaceae</taxon>
        <taxon>Chaetomium</taxon>
    </lineage>
</organism>
<gene>
    <name evidence="1" type="ORF">F5144DRAFT_610267</name>
</gene>
<evidence type="ECO:0000313" key="2">
    <source>
        <dbReference type="Proteomes" id="UP000724584"/>
    </source>
</evidence>
<accession>A0ACB7PKA2</accession>
<proteinExistence type="predicted"/>